<dbReference type="EMBL" id="PCHJ01000015">
    <property type="protein sequence ID" value="PKV09341.1"/>
    <property type="molecule type" value="Genomic_DNA"/>
</dbReference>
<dbReference type="RefSeq" id="WP_101432469.1">
    <property type="nucleotide sequence ID" value="NZ_PCHJ01000015.1"/>
</dbReference>
<dbReference type="Proteomes" id="UP000233731">
    <property type="component" value="Unassembled WGS sequence"/>
</dbReference>
<evidence type="ECO:0000313" key="2">
    <source>
        <dbReference type="Proteomes" id="UP000233731"/>
    </source>
</evidence>
<protein>
    <submittedName>
        <fullName evidence="1">Uncharacterized protein</fullName>
    </submittedName>
</protein>
<proteinExistence type="predicted"/>
<gene>
    <name evidence="1" type="ORF">CQR44_0874</name>
</gene>
<accession>A0A2N3RA25</accession>
<sequence length="108" mass="11891">MKSVRGCTNQECDSYKENLKYKKDFDYCPKCGSKLMTVCNSRGCHTFLDNPDSIFCARCLAKRKDRADHVKKNMSTIGGSVLVAGGFLAKKGKTIASILATASKFIPK</sequence>
<reference evidence="1 2" key="1">
    <citation type="submission" date="2017-10" db="EMBL/GenBank/DDBJ databases">
        <title>Bifidobacterium genomics.</title>
        <authorList>
            <person name="Lugli G.A."/>
            <person name="Milani C."/>
            <person name="Mancabelli L."/>
        </authorList>
    </citation>
    <scope>NUCLEOTIDE SEQUENCE [LARGE SCALE GENOMIC DNA]</scope>
    <source>
        <strain evidence="1 2">1460B</strain>
    </source>
</reference>
<dbReference type="AlphaFoldDB" id="A0A2N3RA25"/>
<comment type="caution">
    <text evidence="1">The sequence shown here is derived from an EMBL/GenBank/DDBJ whole genome shotgun (WGS) entry which is preliminary data.</text>
</comment>
<name>A0A2N3RA25_9BIFI</name>
<organism evidence="1 2">
    <name type="scientific">Bifidobacterium asteroides</name>
    <dbReference type="NCBI Taxonomy" id="1684"/>
    <lineage>
        <taxon>Bacteria</taxon>
        <taxon>Bacillati</taxon>
        <taxon>Actinomycetota</taxon>
        <taxon>Actinomycetes</taxon>
        <taxon>Bifidobacteriales</taxon>
        <taxon>Bifidobacteriaceae</taxon>
        <taxon>Bifidobacterium</taxon>
    </lineage>
</organism>
<evidence type="ECO:0000313" key="1">
    <source>
        <dbReference type="EMBL" id="PKV09341.1"/>
    </source>
</evidence>